<dbReference type="Proteomes" id="UP001050975">
    <property type="component" value="Unassembled WGS sequence"/>
</dbReference>
<gene>
    <name evidence="2" type="ORF">MiSe_15020</name>
</gene>
<feature type="domain" description="Histidine kinase/HSP90-like ATPase" evidence="1">
    <location>
        <begin position="6"/>
        <end position="54"/>
    </location>
</feature>
<keyword evidence="2" id="KW-0418">Kinase</keyword>
<keyword evidence="3" id="KW-1185">Reference proteome</keyword>
<dbReference type="InterPro" id="IPR036890">
    <property type="entry name" value="HATPase_C_sf"/>
</dbReference>
<evidence type="ECO:0000313" key="2">
    <source>
        <dbReference type="EMBL" id="GET36750.1"/>
    </source>
</evidence>
<accession>A0AAV3X7W4</accession>
<dbReference type="Gene3D" id="3.30.565.10">
    <property type="entry name" value="Histidine kinase-like ATPase, C-terminal domain"/>
    <property type="match status" value="1"/>
</dbReference>
<dbReference type="InterPro" id="IPR003594">
    <property type="entry name" value="HATPase_dom"/>
</dbReference>
<proteinExistence type="predicted"/>
<dbReference type="Pfam" id="PF02518">
    <property type="entry name" value="HATPase_c"/>
    <property type="match status" value="1"/>
</dbReference>
<dbReference type="GO" id="GO:0004674">
    <property type="term" value="F:protein serine/threonine kinase activity"/>
    <property type="evidence" value="ECO:0007669"/>
    <property type="project" value="UniProtKB-KW"/>
</dbReference>
<evidence type="ECO:0000313" key="3">
    <source>
        <dbReference type="Proteomes" id="UP001050975"/>
    </source>
</evidence>
<keyword evidence="2" id="KW-0723">Serine/threonine-protein kinase</keyword>
<sequence length="55" mass="5572">MVQDLSKGTGLGLAICLPSPLAEAGKIVVEKDGGTIAVNSEVGKGTEFVLILPMC</sequence>
<organism evidence="2 3">
    <name type="scientific">Microseira wollei NIES-4236</name>
    <dbReference type="NCBI Taxonomy" id="2530354"/>
    <lineage>
        <taxon>Bacteria</taxon>
        <taxon>Bacillati</taxon>
        <taxon>Cyanobacteriota</taxon>
        <taxon>Cyanophyceae</taxon>
        <taxon>Oscillatoriophycideae</taxon>
        <taxon>Aerosakkonematales</taxon>
        <taxon>Aerosakkonemataceae</taxon>
        <taxon>Microseira</taxon>
    </lineage>
</organism>
<keyword evidence="2" id="KW-0808">Transferase</keyword>
<dbReference type="RefSeq" id="WP_226576975.1">
    <property type="nucleotide sequence ID" value="NZ_BLAY01000017.1"/>
</dbReference>
<dbReference type="EMBL" id="BLAY01000017">
    <property type="protein sequence ID" value="GET36750.1"/>
    <property type="molecule type" value="Genomic_DNA"/>
</dbReference>
<dbReference type="SUPFAM" id="SSF55874">
    <property type="entry name" value="ATPase domain of HSP90 chaperone/DNA topoisomerase II/histidine kinase"/>
    <property type="match status" value="1"/>
</dbReference>
<name>A0AAV3X7W4_9CYAN</name>
<protein>
    <submittedName>
        <fullName evidence="2">Serine/Threonine protein kinase and Signal Transduction Histidine Kinase (STHK) with GAF sensor</fullName>
    </submittedName>
</protein>
<reference evidence="2" key="1">
    <citation type="submission" date="2019-10" db="EMBL/GenBank/DDBJ databases">
        <title>Draft genome sequece of Microseira wollei NIES-4236.</title>
        <authorList>
            <person name="Yamaguchi H."/>
            <person name="Suzuki S."/>
            <person name="Kawachi M."/>
        </authorList>
    </citation>
    <scope>NUCLEOTIDE SEQUENCE</scope>
    <source>
        <strain evidence="2">NIES-4236</strain>
    </source>
</reference>
<evidence type="ECO:0000259" key="1">
    <source>
        <dbReference type="Pfam" id="PF02518"/>
    </source>
</evidence>
<dbReference type="AlphaFoldDB" id="A0AAV3X7W4"/>
<comment type="caution">
    <text evidence="2">The sequence shown here is derived from an EMBL/GenBank/DDBJ whole genome shotgun (WGS) entry which is preliminary data.</text>
</comment>